<evidence type="ECO:0000313" key="4">
    <source>
        <dbReference type="Proteomes" id="UP001517247"/>
    </source>
</evidence>
<dbReference type="EMBL" id="SSHJ02000006">
    <property type="protein sequence ID" value="MFN0256006.1"/>
    <property type="molecule type" value="Genomic_DNA"/>
</dbReference>
<dbReference type="Pfam" id="PF03648">
    <property type="entry name" value="Glyco_hydro_67N"/>
    <property type="match status" value="1"/>
</dbReference>
<evidence type="ECO:0000313" key="3">
    <source>
        <dbReference type="EMBL" id="MFN0256006.1"/>
    </source>
</evidence>
<organism evidence="3 4">
    <name type="scientific">Pedobacter ureilyticus</name>
    <dbReference type="NCBI Taxonomy" id="1393051"/>
    <lineage>
        <taxon>Bacteria</taxon>
        <taxon>Pseudomonadati</taxon>
        <taxon>Bacteroidota</taxon>
        <taxon>Sphingobacteriia</taxon>
        <taxon>Sphingobacteriales</taxon>
        <taxon>Sphingobacteriaceae</taxon>
        <taxon>Pedobacter</taxon>
    </lineage>
</organism>
<protein>
    <submittedName>
        <fullName evidence="3">DUF4838 domain-containing protein</fullName>
    </submittedName>
</protein>
<dbReference type="RefSeq" id="WP_170311330.1">
    <property type="nucleotide sequence ID" value="NZ_SSHJ02000006.1"/>
</dbReference>
<sequence length="760" mass="87466">MKLLLLSGINFSSFCRNFALIFLVLMMNGLAKAQLTLVDRGKSNYQIVLSKSAAEVQKKAATVLQNYLKEISSVYLPIVTDDQEKSKYEIRIGKTNRKFIKPQLTSDGFVIKSEGQQLTIYGNNDQATLYGTYHFLEKYLGCRKFTPTLKYIPKLTTIKLPTVNDLQNPQFTFRQVYYPGQYDEEFRAWHKLQLLEDIWGLWGHSFDKLVSPKVYFANHPEYFALVNGERKYTQLCLSNADVFEILVKELSKKIDEAPEKKIWSVSQNDGFGYCTCEACKATDKKYGGPQGSLLYFVNKVAKQFPNYTISTLAYLYSKHPPKNIKPEKNVSIMLSSIDIDRAKPIVNNPRTASFRNDVVGWSALTNQLMIWDYVVQFTNYLSPFPNLETLQPNANYFAANKVSGAFFQGTENTAGEFSALKAYLLAKLSWDPKADISKAQSEFMYAYYGKAAPFINQYINKTTEQLQQSKRVLDIYGDPVVEWNTWLKPDQIEQYSNILEKAAAVVETHPNFLKNVRIETLPLEFVVLQQARFYGLDRHGLFELQENNGWKLRPGMERKLDTFMELGREANILQLQEDGLTLENYGREWQEIMKSGPLLHDALGKQVTFLSAYSQEYPAKGAATLTDGTYGYLNYQYNYLGWFGTDMDVFIDLGKSKLVDSISAGFLEDQRHWAFLPSNISVELSNDKRTFVKAGEINTKSPEEHYDKVNHRPIIKINIDQPYRYVRIKAKNLTQLPIWRDLPNRKPWIFCDEIAVFEKK</sequence>
<evidence type="ECO:0000256" key="1">
    <source>
        <dbReference type="ARBA" id="ARBA00022801"/>
    </source>
</evidence>
<dbReference type="Gene3D" id="2.60.120.260">
    <property type="entry name" value="Galactose-binding domain-like"/>
    <property type="match status" value="1"/>
</dbReference>
<dbReference type="InterPro" id="IPR005154">
    <property type="entry name" value="Glyco_hydro_67_aGlcAse_N"/>
</dbReference>
<dbReference type="InterPro" id="IPR008979">
    <property type="entry name" value="Galactose-bd-like_sf"/>
</dbReference>
<evidence type="ECO:0000259" key="2">
    <source>
        <dbReference type="Pfam" id="PF03648"/>
    </source>
</evidence>
<gene>
    <name evidence="3" type="ORF">E6A44_010510</name>
</gene>
<dbReference type="SUPFAM" id="SSF55545">
    <property type="entry name" value="beta-N-acetylhexosaminidase-like domain"/>
    <property type="match status" value="1"/>
</dbReference>
<name>A0ABW9J659_9SPHI</name>
<dbReference type="SUPFAM" id="SSF49785">
    <property type="entry name" value="Galactose-binding domain-like"/>
    <property type="match status" value="1"/>
</dbReference>
<dbReference type="PANTHER" id="PTHR47406">
    <property type="entry name" value="COAGULATION FACTOR 5/8 TYPE, C-TERMINAL"/>
    <property type="match status" value="1"/>
</dbReference>
<feature type="domain" description="Alpha glucuronidase N-terminal" evidence="2">
    <location>
        <begin position="46"/>
        <end position="135"/>
    </location>
</feature>
<dbReference type="Pfam" id="PF16126">
    <property type="entry name" value="DUF4838"/>
    <property type="match status" value="1"/>
</dbReference>
<comment type="caution">
    <text evidence="3">The sequence shown here is derived from an EMBL/GenBank/DDBJ whole genome shotgun (WGS) entry which is preliminary data.</text>
</comment>
<accession>A0ABW9J659</accession>
<dbReference type="InterPro" id="IPR029018">
    <property type="entry name" value="Hex-like_dom2"/>
</dbReference>
<proteinExistence type="predicted"/>
<dbReference type="InterPro" id="IPR032287">
    <property type="entry name" value="DUF4838"/>
</dbReference>
<dbReference type="Proteomes" id="UP001517247">
    <property type="component" value="Unassembled WGS sequence"/>
</dbReference>
<keyword evidence="1" id="KW-0378">Hydrolase</keyword>
<dbReference type="Gene3D" id="3.30.379.10">
    <property type="entry name" value="Chitobiase/beta-hexosaminidase domain 2-like"/>
    <property type="match status" value="1"/>
</dbReference>
<keyword evidence="4" id="KW-1185">Reference proteome</keyword>
<dbReference type="PANTHER" id="PTHR47406:SF2">
    <property type="entry name" value="ALPHA GLUCURONIDASE N-TERMINAL DOMAIN-CONTAINING PROTEIN"/>
    <property type="match status" value="1"/>
</dbReference>
<reference evidence="3 4" key="1">
    <citation type="submission" date="2024-12" db="EMBL/GenBank/DDBJ databases">
        <authorList>
            <person name="Hu S."/>
        </authorList>
    </citation>
    <scope>NUCLEOTIDE SEQUENCE [LARGE SCALE GENOMIC DNA]</scope>
    <source>
        <strain evidence="3 4">THG-T11</strain>
    </source>
</reference>